<gene>
    <name evidence="16" type="ORF">DYB38_000482</name>
</gene>
<dbReference type="PROSITE" id="PS00893">
    <property type="entry name" value="NUDIX_BOX"/>
    <property type="match status" value="1"/>
</dbReference>
<reference evidence="16 17" key="1">
    <citation type="submission" date="2018-08" db="EMBL/GenBank/DDBJ databases">
        <title>Aphanomyces genome sequencing and annotation.</title>
        <authorList>
            <person name="Minardi D."/>
            <person name="Oidtmann B."/>
            <person name="Van Der Giezen M."/>
            <person name="Studholme D.J."/>
        </authorList>
    </citation>
    <scope>NUCLEOTIDE SEQUENCE [LARGE SCALE GENOMIC DNA]</scope>
    <source>
        <strain evidence="16 17">SA</strain>
    </source>
</reference>
<proteinExistence type="inferred from homology"/>
<evidence type="ECO:0000256" key="11">
    <source>
        <dbReference type="ARBA" id="ARBA00023136"/>
    </source>
</evidence>
<dbReference type="SMART" id="SM01125">
    <property type="entry name" value="DCP2"/>
    <property type="match status" value="1"/>
</dbReference>
<dbReference type="GO" id="GO:0005737">
    <property type="term" value="C:cytoplasm"/>
    <property type="evidence" value="ECO:0007669"/>
    <property type="project" value="UniProtKB-SubCell"/>
</dbReference>
<feature type="transmembrane region" description="Helical" evidence="14">
    <location>
        <begin position="563"/>
        <end position="587"/>
    </location>
</feature>
<dbReference type="InterPro" id="IPR007722">
    <property type="entry name" value="DCP2_BoxA"/>
</dbReference>
<organism evidence="16 17">
    <name type="scientific">Aphanomyces astaci</name>
    <name type="common">Crayfish plague agent</name>
    <dbReference type="NCBI Taxonomy" id="112090"/>
    <lineage>
        <taxon>Eukaryota</taxon>
        <taxon>Sar</taxon>
        <taxon>Stramenopiles</taxon>
        <taxon>Oomycota</taxon>
        <taxon>Saprolegniomycetes</taxon>
        <taxon>Saprolegniales</taxon>
        <taxon>Verrucalvaceae</taxon>
        <taxon>Aphanomyces</taxon>
    </lineage>
</organism>
<dbReference type="Gene3D" id="3.90.79.10">
    <property type="entry name" value="Nucleoside Triphosphate Pyrophosphohydrolase"/>
    <property type="match status" value="1"/>
</dbReference>
<comment type="similarity">
    <text evidence="4">Belongs to the Nudix hydrolase family. DCP2 subfamily.</text>
</comment>
<feature type="transmembrane region" description="Helical" evidence="14">
    <location>
        <begin position="520"/>
        <end position="543"/>
    </location>
</feature>
<keyword evidence="10 14" id="KW-1133">Transmembrane helix</keyword>
<keyword evidence="7" id="KW-0479">Metal-binding</keyword>
<dbReference type="FunFam" id="3.90.79.10:FF:000079">
    <property type="entry name" value="mRNA decapping complex subunit 2"/>
    <property type="match status" value="1"/>
</dbReference>
<dbReference type="GO" id="GO:0030145">
    <property type="term" value="F:manganese ion binding"/>
    <property type="evidence" value="ECO:0007669"/>
    <property type="project" value="InterPro"/>
</dbReference>
<dbReference type="InterPro" id="IPR015797">
    <property type="entry name" value="NUDIX_hydrolase-like_dom_sf"/>
</dbReference>
<comment type="cofactor">
    <cofactor evidence="1">
        <name>Mn(2+)</name>
        <dbReference type="ChEBI" id="CHEBI:29035"/>
    </cofactor>
</comment>
<dbReference type="Pfam" id="PF05026">
    <property type="entry name" value="DCP2"/>
    <property type="match status" value="1"/>
</dbReference>
<keyword evidence="11 14" id="KW-0472">Membrane</keyword>
<dbReference type="PANTHER" id="PTHR13715:SF99">
    <property type="entry name" value="INOSITOL 1,4,5-TRISPHOSPHATE RECEPTOR-LIKE PROTEIN A"/>
    <property type="match status" value="1"/>
</dbReference>
<feature type="transmembrane region" description="Helical" evidence="14">
    <location>
        <begin position="497"/>
        <end position="513"/>
    </location>
</feature>
<feature type="transmembrane region" description="Helical" evidence="14">
    <location>
        <begin position="369"/>
        <end position="394"/>
    </location>
</feature>
<protein>
    <recommendedName>
        <fullName evidence="15">Nudix hydrolase domain-containing protein</fullName>
    </recommendedName>
</protein>
<evidence type="ECO:0000256" key="13">
    <source>
        <dbReference type="SAM" id="MobiDB-lite"/>
    </source>
</evidence>
<evidence type="ECO:0000256" key="10">
    <source>
        <dbReference type="ARBA" id="ARBA00022989"/>
    </source>
</evidence>
<feature type="region of interest" description="Disordered" evidence="13">
    <location>
        <begin position="832"/>
        <end position="851"/>
    </location>
</feature>
<evidence type="ECO:0000256" key="3">
    <source>
        <dbReference type="ARBA" id="ARBA00004496"/>
    </source>
</evidence>
<evidence type="ECO:0000313" key="16">
    <source>
        <dbReference type="EMBL" id="RHY74946.1"/>
    </source>
</evidence>
<feature type="region of interest" description="Disordered" evidence="13">
    <location>
        <begin position="1121"/>
        <end position="1162"/>
    </location>
</feature>
<feature type="compositionally biased region" description="Low complexity" evidence="13">
    <location>
        <begin position="839"/>
        <end position="849"/>
    </location>
</feature>
<dbReference type="VEuPathDB" id="FungiDB:H257_04628"/>
<dbReference type="SUPFAM" id="SSF140586">
    <property type="entry name" value="Dcp2 domain-like"/>
    <property type="match status" value="1"/>
</dbReference>
<evidence type="ECO:0000256" key="8">
    <source>
        <dbReference type="ARBA" id="ARBA00022801"/>
    </source>
</evidence>
<dbReference type="PANTHER" id="PTHR13715">
    <property type="entry name" value="RYANODINE RECEPTOR AND IP3 RECEPTOR"/>
    <property type="match status" value="1"/>
</dbReference>
<dbReference type="AlphaFoldDB" id="A0A397E1S5"/>
<comment type="caution">
    <text evidence="16">The sequence shown here is derived from an EMBL/GenBank/DDBJ whole genome shotgun (WGS) entry which is preliminary data.</text>
</comment>
<dbReference type="GO" id="GO:0140933">
    <property type="term" value="F:5'-(N(7)-methylguanosine 5'-triphospho)-[mRNA] hydrolase activity"/>
    <property type="evidence" value="ECO:0007669"/>
    <property type="project" value="InterPro"/>
</dbReference>
<dbReference type="InterPro" id="IPR000086">
    <property type="entry name" value="NUDIX_hydrolase_dom"/>
</dbReference>
<evidence type="ECO:0000256" key="12">
    <source>
        <dbReference type="ARBA" id="ARBA00023211"/>
    </source>
</evidence>
<keyword evidence="5" id="KW-0963">Cytoplasm</keyword>
<sequence>MQTAMLTQSGLGHPSTVKNVNVLASVVAFMSILVKDELTLASLPLEDGESLVQCWAFLAVYMQGPCKENQEYLLQSSPMVELFRKTLKVHLVVPLTAHPVDNDGVHIVVEKLLKGHATKAMVSALEGRMTSASITRLCSGLEVGAIKRRLVVRPEIHEQFQLEKDKHVQDVTWDERFLEEGLDLITLAKVAFGASFDVADMPVRVKRVNFVSEDAYVVAKRAWQESMRFYTAHAFFASMHHSVEIWWGADIGIETVYFALPSHCRMLACLGPKKDRLLNELNYKSNDRLKQFVKATYGFDQEMQHMEVLSTFKLYNVVRPYIPHFKTASFFLAISMNVIMVISVVAVARDDTRTHFIMKPQPLLDAQTVMGNFQVFFSLCVLMFILVISVPLVFRRRWNVRTKHAMLEYKLHRSIGSLDSVLDLDELKIQVEVRVEQSRVWWAHLHASYGTFGKLICLVLLLQFTLMQATPNLPSWLPVALLMLPFIQSTRVYLENGSGYGAFIFTALYDVVLDKYTAFYFFYFAISVGGLIVHPFMYMFHLFDIVMMSPTLQNVVASVTKPGRVLLLTTLLGLCGIYFFAMLLFFAQPTDAVDQVNHVAYCKTLMDCFALCVHRGIPHIGGVGYILSDGFHNPPQFLDRTHYWSRIVYDVAFFAFAVIMLNMIFGITVDTFSDLRTDSADRAELKMNQCFVCGQARAVFDNHYIQRGLPNGFQKHIDEEHNMYEKCLWHYMYFLVHVNSKHLIECNGPEAYVKKLLVKEDLSWFPQGKAACLDATNTRQSVKDDLVQIKSQLQSLGLQNLQSASPFRNTGGHCPSSPSYLHHVDDFDSVVSANPQPPTTTSSTGSRGKPTMDEVMDELQSRFLMNLPQSELSSSERLFFQIEQCYWFYEDFYADHHNHLTHLKLNDFARKMFNHCVLLQPLKQKCESMFQDFKTYQSQIPVVGCILLNPAKTKLVLVRNWKGTSWSLPRGKVNQGETDLECARREVFEECGYDPAAASSSSTTLSDVDTVLGINAKDFIEFHVNQQRIRMYIVTQVPEEFNFAPQTRKEISLIQWFDFDELPKKTWGVLPFMSRLRRWITNDTKKATAKKKATHTPVKSRFNVDEMFRINEQLTGHTFSYDGNPHEFGKAPPKRADVQSRLAAASAPPPPEHIQPTHVPPTTTTNAVFAAFTFDTTEIMACVK</sequence>
<dbReference type="SUPFAM" id="SSF55811">
    <property type="entry name" value="Nudix"/>
    <property type="match status" value="1"/>
</dbReference>
<keyword evidence="12" id="KW-0464">Manganese</keyword>
<accession>A0A397E1S5</accession>
<dbReference type="InterPro" id="IPR044099">
    <property type="entry name" value="Dcp2_NUDIX"/>
</dbReference>
<comment type="subcellular location">
    <subcellularLocation>
        <location evidence="3">Cytoplasm</location>
    </subcellularLocation>
    <subcellularLocation>
        <location evidence="2">Membrane</location>
        <topology evidence="2">Multi-pass membrane protein</topology>
    </subcellularLocation>
</comment>
<dbReference type="PROSITE" id="PS51462">
    <property type="entry name" value="NUDIX"/>
    <property type="match status" value="1"/>
</dbReference>
<dbReference type="Proteomes" id="UP000265716">
    <property type="component" value="Unassembled WGS sequence"/>
</dbReference>
<evidence type="ECO:0000259" key="15">
    <source>
        <dbReference type="PROSITE" id="PS51462"/>
    </source>
</evidence>
<dbReference type="InterPro" id="IPR036189">
    <property type="entry name" value="DCP2_BoxA_sf"/>
</dbReference>
<evidence type="ECO:0000313" key="17">
    <source>
        <dbReference type="Proteomes" id="UP000265716"/>
    </source>
</evidence>
<evidence type="ECO:0000256" key="4">
    <source>
        <dbReference type="ARBA" id="ARBA00005279"/>
    </source>
</evidence>
<keyword evidence="6 14" id="KW-0812">Transmembrane</keyword>
<dbReference type="GO" id="GO:0003723">
    <property type="term" value="F:RNA binding"/>
    <property type="evidence" value="ECO:0007669"/>
    <property type="project" value="UniProtKB-KW"/>
</dbReference>
<dbReference type="Gene3D" id="1.10.10.1050">
    <property type="entry name" value="Dcp2, box A domain"/>
    <property type="match status" value="1"/>
</dbReference>
<evidence type="ECO:0000256" key="1">
    <source>
        <dbReference type="ARBA" id="ARBA00001936"/>
    </source>
</evidence>
<feature type="transmembrane region" description="Helical" evidence="14">
    <location>
        <begin position="329"/>
        <end position="349"/>
    </location>
</feature>
<dbReference type="EMBL" id="QUTC01002181">
    <property type="protein sequence ID" value="RHY74946.1"/>
    <property type="molecule type" value="Genomic_DNA"/>
</dbReference>
<keyword evidence="9" id="KW-0694">RNA-binding</keyword>
<dbReference type="InterPro" id="IPR005821">
    <property type="entry name" value="Ion_trans_dom"/>
</dbReference>
<dbReference type="GO" id="GO:0000290">
    <property type="term" value="P:deadenylation-dependent decapping of nuclear-transcribed mRNA"/>
    <property type="evidence" value="ECO:0007669"/>
    <property type="project" value="InterPro"/>
</dbReference>
<dbReference type="GO" id="GO:0000184">
    <property type="term" value="P:nuclear-transcribed mRNA catabolic process, nonsense-mediated decay"/>
    <property type="evidence" value="ECO:0007669"/>
    <property type="project" value="InterPro"/>
</dbReference>
<keyword evidence="8" id="KW-0378">Hydrolase</keyword>
<dbReference type="GO" id="GO:0005216">
    <property type="term" value="F:monoatomic ion channel activity"/>
    <property type="evidence" value="ECO:0007669"/>
    <property type="project" value="InterPro"/>
</dbReference>
<feature type="domain" description="Nudix hydrolase" evidence="15">
    <location>
        <begin position="938"/>
        <end position="1082"/>
    </location>
</feature>
<dbReference type="Pfam" id="PF00520">
    <property type="entry name" value="Ion_trans"/>
    <property type="match status" value="1"/>
</dbReference>
<dbReference type="VEuPathDB" id="FungiDB:H257_04627"/>
<feature type="transmembrane region" description="Helical" evidence="14">
    <location>
        <begin position="647"/>
        <end position="669"/>
    </location>
</feature>
<evidence type="ECO:0000256" key="7">
    <source>
        <dbReference type="ARBA" id="ARBA00022723"/>
    </source>
</evidence>
<feature type="transmembrane region" description="Helical" evidence="14">
    <location>
        <begin position="455"/>
        <end position="477"/>
    </location>
</feature>
<name>A0A397E1S5_APHAT</name>
<evidence type="ECO:0000256" key="6">
    <source>
        <dbReference type="ARBA" id="ARBA00022692"/>
    </source>
</evidence>
<feature type="compositionally biased region" description="Basic and acidic residues" evidence="13">
    <location>
        <begin position="1124"/>
        <end position="1138"/>
    </location>
</feature>
<evidence type="ECO:0000256" key="5">
    <source>
        <dbReference type="ARBA" id="ARBA00022490"/>
    </source>
</evidence>
<dbReference type="Pfam" id="PF00293">
    <property type="entry name" value="NUDIX"/>
    <property type="match status" value="1"/>
</dbReference>
<evidence type="ECO:0000256" key="2">
    <source>
        <dbReference type="ARBA" id="ARBA00004141"/>
    </source>
</evidence>
<dbReference type="GO" id="GO:0016020">
    <property type="term" value="C:membrane"/>
    <property type="evidence" value="ECO:0007669"/>
    <property type="project" value="UniProtKB-SubCell"/>
</dbReference>
<dbReference type="CDD" id="cd03672">
    <property type="entry name" value="NUDIX_Dcp2p_Nudt20"/>
    <property type="match status" value="1"/>
</dbReference>
<evidence type="ECO:0000256" key="9">
    <source>
        <dbReference type="ARBA" id="ARBA00022884"/>
    </source>
</evidence>
<dbReference type="InterPro" id="IPR020084">
    <property type="entry name" value="NUDIX_hydrolase_CS"/>
</dbReference>
<dbReference type="GO" id="GO:0006816">
    <property type="term" value="P:calcium ion transport"/>
    <property type="evidence" value="ECO:0007669"/>
    <property type="project" value="InterPro"/>
</dbReference>
<evidence type="ECO:0000256" key="14">
    <source>
        <dbReference type="SAM" id="Phobius"/>
    </source>
</evidence>
<dbReference type="InterPro" id="IPR015925">
    <property type="entry name" value="Ryanodine_IP3_receptor"/>
</dbReference>